<comment type="similarity">
    <text evidence="3 8">Belongs to the GcvP family.</text>
</comment>
<reference evidence="12 13" key="1">
    <citation type="submission" date="2020-08" db="EMBL/GenBank/DDBJ databases">
        <title>Genomic Encyclopedia of Type Strains, Phase IV (KMG-IV): sequencing the most valuable type-strain genomes for metagenomic binning, comparative biology and taxonomic classification.</title>
        <authorList>
            <person name="Goeker M."/>
        </authorList>
    </citation>
    <scope>NUCLEOTIDE SEQUENCE [LARGE SCALE GENOMIC DNA]</scope>
    <source>
        <strain evidence="12 13">DSM 29781</strain>
    </source>
</reference>
<evidence type="ECO:0000256" key="3">
    <source>
        <dbReference type="ARBA" id="ARBA00010756"/>
    </source>
</evidence>
<dbReference type="GO" id="GO:0019464">
    <property type="term" value="P:glycine decarboxylation via glycine cleavage system"/>
    <property type="evidence" value="ECO:0007669"/>
    <property type="project" value="UniProtKB-UniRule"/>
</dbReference>
<organism evidence="12 13">
    <name type="scientific">Quisquiliibacterium transsilvanicum</name>
    <dbReference type="NCBI Taxonomy" id="1549638"/>
    <lineage>
        <taxon>Bacteria</taxon>
        <taxon>Pseudomonadati</taxon>
        <taxon>Pseudomonadota</taxon>
        <taxon>Betaproteobacteria</taxon>
        <taxon>Burkholderiales</taxon>
        <taxon>Burkholderiaceae</taxon>
        <taxon>Quisquiliibacterium</taxon>
    </lineage>
</organism>
<evidence type="ECO:0000313" key="13">
    <source>
        <dbReference type="Proteomes" id="UP000532440"/>
    </source>
</evidence>
<evidence type="ECO:0000256" key="9">
    <source>
        <dbReference type="PIRSR" id="PIRSR603437-50"/>
    </source>
</evidence>
<evidence type="ECO:0000259" key="10">
    <source>
        <dbReference type="Pfam" id="PF02347"/>
    </source>
</evidence>
<dbReference type="InterPro" id="IPR003437">
    <property type="entry name" value="GcvP"/>
</dbReference>
<name>A0A7W8HHQ1_9BURK</name>
<dbReference type="GO" id="GO:0004375">
    <property type="term" value="F:glycine dehydrogenase (decarboxylating) activity"/>
    <property type="evidence" value="ECO:0007669"/>
    <property type="project" value="UniProtKB-EC"/>
</dbReference>
<keyword evidence="13" id="KW-1185">Reference proteome</keyword>
<dbReference type="InterPro" id="IPR049316">
    <property type="entry name" value="GDC-P_C"/>
</dbReference>
<comment type="caution">
    <text evidence="12">The sequence shown here is derived from an EMBL/GenBank/DDBJ whole genome shotgun (WGS) entry which is preliminary data.</text>
</comment>
<comment type="subunit">
    <text evidence="4 8">The glycine cleavage system is composed of four proteins: P, T, L and H.</text>
</comment>
<evidence type="ECO:0000256" key="7">
    <source>
        <dbReference type="ARBA" id="ARBA00049026"/>
    </source>
</evidence>
<evidence type="ECO:0000256" key="4">
    <source>
        <dbReference type="ARBA" id="ARBA00011690"/>
    </source>
</evidence>
<evidence type="ECO:0000256" key="5">
    <source>
        <dbReference type="ARBA" id="ARBA00022898"/>
    </source>
</evidence>
<feature type="domain" description="Glycine cleavage system P-protein N-terminal" evidence="10">
    <location>
        <begin position="23"/>
        <end position="449"/>
    </location>
</feature>
<dbReference type="InterPro" id="IPR020581">
    <property type="entry name" value="GDC_P"/>
</dbReference>
<dbReference type="InterPro" id="IPR015422">
    <property type="entry name" value="PyrdxlP-dep_Trfase_small"/>
</dbReference>
<dbReference type="InterPro" id="IPR015421">
    <property type="entry name" value="PyrdxlP-dep_Trfase_major"/>
</dbReference>
<comment type="cofactor">
    <cofactor evidence="1 8 9">
        <name>pyridoxal 5'-phosphate</name>
        <dbReference type="ChEBI" id="CHEBI:597326"/>
    </cofactor>
</comment>
<dbReference type="PANTHER" id="PTHR11773:SF1">
    <property type="entry name" value="GLYCINE DEHYDROGENASE (DECARBOXYLATING), MITOCHONDRIAL"/>
    <property type="match status" value="1"/>
</dbReference>
<dbReference type="NCBIfam" id="NF003346">
    <property type="entry name" value="PRK04366.1"/>
    <property type="match status" value="1"/>
</dbReference>
<dbReference type="Gene3D" id="3.90.1150.10">
    <property type="entry name" value="Aspartate Aminotransferase, domain 1"/>
    <property type="match status" value="1"/>
</dbReference>
<evidence type="ECO:0000313" key="12">
    <source>
        <dbReference type="EMBL" id="MBB5271508.1"/>
    </source>
</evidence>
<dbReference type="InterPro" id="IPR049315">
    <property type="entry name" value="GDC-P_N"/>
</dbReference>
<comment type="function">
    <text evidence="2 8">The glycine cleavage system catalyzes the degradation of glycine. The P protein binds the alpha-amino group of glycine through its pyridoxal phosphate cofactor; CO(2) is released and the remaining methylamine moiety is then transferred to the lipoamide cofactor of the H protein.</text>
</comment>
<feature type="modified residue" description="N6-(pyridoxal phosphate)lysine" evidence="8 9">
    <location>
        <position position="721"/>
    </location>
</feature>
<keyword evidence="6 8" id="KW-0560">Oxidoreductase</keyword>
<sequence>MSPDPSLAGGIRALLGSDEFHARHLGPGRAQEAAMLALLGFGSRAELIRATVPSAILLDGPLALPPPATEASALAELRALARRNEVWRSYLGTGHHGTLTPEPIRRNVFENPGWYTAYTPYQAEVAQGRLEAMLNFQQMVVELTGLPVANASLLDEATAAAEAMAVCRRASKSASQRYFADAGTHPQVLAVMATRAHWMGLELVVGDAQRDLDPAGVFGAHLQTPDTEGRLHDFSATIAALHAAGALACVGTDPLALVLLRTPGEMGADLAIGSAQRFGIPMGYGGPHAAFMSARAELVRMLPGRIVGVSKDSAGNTALRMALQTREQHIRREKATSNICTAQALLANMAAFYAAYHGPEGLLRIALRVNAMARLLVRLVAQAGTRAPTLAHRQYFDTLVFDYGPGGTAEQAALARAQALRINLRRLDGGRLGMSLDETVGIVDVDDLAYAITGVRSDARALERAVDVTVAEPESVPAALRRRSPVLAHPVFSMHRSETAFVRYLKRLENRDLSLVHSMIPLGSCTMKLNAAAEMAPVGWPEFADLHPLAPAGQAQGYGEMLRQLGGWLAEITGFAAVSFQPNSGAQGEYAGLLAIRSWQHARGQGHRDVCLIPSSAHGTNPASAQMMGLRIEVVACDAAGNIDAGDLGAKIDQHRDRLAALMVTYPSTHGVFEPGIHEACAAVHEAGGQVYMDGANLNALAGLARPGAIGADVCHLNLHKTFCIPHGGGGPGMGPIAVAAHLAPHLPSDPFAAGAAIAAGRSGAQAPGAVSAAPFGSALICTIAWMYIRMMGADGIRKASEFAILNANYVARRLRDHFPVLYAGQGGLVAHECILDLRRLKPECGISAEDVAKRLMDYGFHAPTLSFPVPDTLMIEPTESESKAELDRFCDAMIAIHGEIERVRCGTLDRIDNPLRNAPHTAASIAADWPHGYSREEAAFPLPWVREAKFWPSVARVDNAAGDRSLVCTCPPVADYEEGGA</sequence>
<dbReference type="NCBIfam" id="TIGR00461">
    <property type="entry name" value="gcvP"/>
    <property type="match status" value="1"/>
</dbReference>
<dbReference type="FunFam" id="3.40.640.10:FF:000005">
    <property type="entry name" value="Glycine dehydrogenase (decarboxylating), mitochondrial"/>
    <property type="match status" value="1"/>
</dbReference>
<feature type="domain" description="Glycine dehydrogenase C-terminal" evidence="11">
    <location>
        <begin position="800"/>
        <end position="921"/>
    </location>
</feature>
<dbReference type="RefSeq" id="WP_183965947.1">
    <property type="nucleotide sequence ID" value="NZ_BAABEW010000001.1"/>
</dbReference>
<dbReference type="FunFam" id="3.90.1150.10:FF:000007">
    <property type="entry name" value="Glycine dehydrogenase (decarboxylating), mitochondrial"/>
    <property type="match status" value="1"/>
</dbReference>
<evidence type="ECO:0000259" key="11">
    <source>
        <dbReference type="Pfam" id="PF21478"/>
    </source>
</evidence>
<dbReference type="GO" id="GO:0016594">
    <property type="term" value="F:glycine binding"/>
    <property type="evidence" value="ECO:0007669"/>
    <property type="project" value="TreeGrafter"/>
</dbReference>
<dbReference type="InterPro" id="IPR015424">
    <property type="entry name" value="PyrdxlP-dep_Trfase"/>
</dbReference>
<dbReference type="HAMAP" id="MF_00711">
    <property type="entry name" value="GcvP"/>
    <property type="match status" value="1"/>
</dbReference>
<dbReference type="EMBL" id="JACHGB010000003">
    <property type="protein sequence ID" value="MBB5271508.1"/>
    <property type="molecule type" value="Genomic_DNA"/>
</dbReference>
<dbReference type="PANTHER" id="PTHR11773">
    <property type="entry name" value="GLYCINE DEHYDROGENASE, DECARBOXYLATING"/>
    <property type="match status" value="1"/>
</dbReference>
<feature type="domain" description="Glycine cleavage system P-protein N-terminal" evidence="10">
    <location>
        <begin position="475"/>
        <end position="748"/>
    </location>
</feature>
<dbReference type="Pfam" id="PF21478">
    <property type="entry name" value="GcvP2_C"/>
    <property type="match status" value="1"/>
</dbReference>
<dbReference type="SUPFAM" id="SSF53383">
    <property type="entry name" value="PLP-dependent transferases"/>
    <property type="match status" value="2"/>
</dbReference>
<dbReference type="Proteomes" id="UP000532440">
    <property type="component" value="Unassembled WGS sequence"/>
</dbReference>
<dbReference type="Pfam" id="PF02347">
    <property type="entry name" value="GDC-P"/>
    <property type="match status" value="2"/>
</dbReference>
<evidence type="ECO:0000256" key="2">
    <source>
        <dbReference type="ARBA" id="ARBA00003788"/>
    </source>
</evidence>
<protein>
    <recommendedName>
        <fullName evidence="8">Glycine dehydrogenase (decarboxylating)</fullName>
        <ecNumber evidence="8">1.4.4.2</ecNumber>
    </recommendedName>
    <alternativeName>
        <fullName evidence="8">Glycine cleavage system P-protein</fullName>
    </alternativeName>
    <alternativeName>
        <fullName evidence="8">Glycine decarboxylase</fullName>
    </alternativeName>
    <alternativeName>
        <fullName evidence="8">Glycine dehydrogenase (aminomethyl-transferring)</fullName>
    </alternativeName>
</protein>
<dbReference type="AlphaFoldDB" id="A0A7W8HHQ1"/>
<dbReference type="FunFam" id="3.40.640.10:FF:000007">
    <property type="entry name" value="glycine dehydrogenase (Decarboxylating), mitochondrial"/>
    <property type="match status" value="1"/>
</dbReference>
<evidence type="ECO:0000256" key="6">
    <source>
        <dbReference type="ARBA" id="ARBA00023002"/>
    </source>
</evidence>
<evidence type="ECO:0000256" key="8">
    <source>
        <dbReference type="HAMAP-Rule" id="MF_00711"/>
    </source>
</evidence>
<dbReference type="GO" id="GO:0005829">
    <property type="term" value="C:cytosol"/>
    <property type="evidence" value="ECO:0007669"/>
    <property type="project" value="TreeGrafter"/>
</dbReference>
<keyword evidence="5 8" id="KW-0663">Pyridoxal phosphate</keyword>
<accession>A0A7W8HHQ1</accession>
<dbReference type="Gene3D" id="3.40.640.10">
    <property type="entry name" value="Type I PLP-dependent aspartate aminotransferase-like (Major domain)"/>
    <property type="match status" value="2"/>
</dbReference>
<gene>
    <name evidence="8" type="primary">gcvP</name>
    <name evidence="12" type="ORF">HNQ70_001518</name>
</gene>
<proteinExistence type="inferred from homology"/>
<dbReference type="GO" id="GO:0030170">
    <property type="term" value="F:pyridoxal phosphate binding"/>
    <property type="evidence" value="ECO:0007669"/>
    <property type="project" value="TreeGrafter"/>
</dbReference>
<dbReference type="GO" id="GO:0005960">
    <property type="term" value="C:glycine cleavage complex"/>
    <property type="evidence" value="ECO:0007669"/>
    <property type="project" value="TreeGrafter"/>
</dbReference>
<dbReference type="CDD" id="cd00613">
    <property type="entry name" value="GDC-P"/>
    <property type="match status" value="1"/>
</dbReference>
<evidence type="ECO:0000256" key="1">
    <source>
        <dbReference type="ARBA" id="ARBA00001933"/>
    </source>
</evidence>
<comment type="catalytic activity">
    <reaction evidence="7 8">
        <text>N(6)-[(R)-lipoyl]-L-lysyl-[glycine-cleavage complex H protein] + glycine + H(+) = N(6)-[(R)-S(8)-aminomethyldihydrolipoyl]-L-lysyl-[glycine-cleavage complex H protein] + CO2</text>
        <dbReference type="Rhea" id="RHEA:24304"/>
        <dbReference type="Rhea" id="RHEA-COMP:10494"/>
        <dbReference type="Rhea" id="RHEA-COMP:10495"/>
        <dbReference type="ChEBI" id="CHEBI:15378"/>
        <dbReference type="ChEBI" id="CHEBI:16526"/>
        <dbReference type="ChEBI" id="CHEBI:57305"/>
        <dbReference type="ChEBI" id="CHEBI:83099"/>
        <dbReference type="ChEBI" id="CHEBI:83143"/>
        <dbReference type="EC" id="1.4.4.2"/>
    </reaction>
</comment>
<dbReference type="EC" id="1.4.4.2" evidence="8"/>